<dbReference type="AlphaFoldDB" id="E3CY27"/>
<name>E3CY27_9BACT</name>
<evidence type="ECO:0000313" key="3">
    <source>
        <dbReference type="Proteomes" id="UP000005096"/>
    </source>
</evidence>
<feature type="region of interest" description="Disordered" evidence="1">
    <location>
        <begin position="1"/>
        <end position="124"/>
    </location>
</feature>
<dbReference type="Proteomes" id="UP000005096">
    <property type="component" value="Chromosome"/>
</dbReference>
<dbReference type="PaxDb" id="584708-Apau_2103"/>
<keyword evidence="3" id="KW-1185">Reference proteome</keyword>
<reference evidence="2 3" key="1">
    <citation type="journal article" date="2010" name="Stand. Genomic Sci.">
        <title>Non-contiguous finished genome sequence of Aminomonas paucivorans type strain (GLU-3).</title>
        <authorList>
            <person name="Pitluck S."/>
            <person name="Yasawong M."/>
            <person name="Held B."/>
            <person name="Lapidus A."/>
            <person name="Nolan M."/>
            <person name="Copeland A."/>
            <person name="Lucas S."/>
            <person name="Del Rio T.G."/>
            <person name="Tice H."/>
            <person name="Cheng J.F."/>
            <person name="Chertkov O."/>
            <person name="Goodwin L."/>
            <person name="Tapia R."/>
            <person name="Han C."/>
            <person name="Liolios K."/>
            <person name="Ivanova N."/>
            <person name="Mavromatis K."/>
            <person name="Ovchinnikova G."/>
            <person name="Pati A."/>
            <person name="Chen A."/>
            <person name="Palaniappan K."/>
            <person name="Land M."/>
            <person name="Hauser L."/>
            <person name="Chang Y.J."/>
            <person name="Jeffries C.D."/>
            <person name="Pukall R."/>
            <person name="Spring S."/>
            <person name="Rohde M."/>
            <person name="Sikorski J."/>
            <person name="Goker M."/>
            <person name="Woyke T."/>
            <person name="Bristow J."/>
            <person name="Eisen J.A."/>
            <person name="Markowitz V."/>
            <person name="Hugenholtz P."/>
            <person name="Kyrpides N.C."/>
            <person name="Klenk H.P."/>
        </authorList>
    </citation>
    <scope>NUCLEOTIDE SEQUENCE [LARGE SCALE GENOMIC DNA]</scope>
    <source>
        <strain evidence="2 3">DSM 12260</strain>
    </source>
</reference>
<feature type="compositionally biased region" description="Basic and acidic residues" evidence="1">
    <location>
        <begin position="54"/>
        <end position="69"/>
    </location>
</feature>
<evidence type="ECO:0000256" key="1">
    <source>
        <dbReference type="SAM" id="MobiDB-lite"/>
    </source>
</evidence>
<dbReference type="STRING" id="584708.Apau_2103"/>
<feature type="compositionally biased region" description="Basic and acidic residues" evidence="1">
    <location>
        <begin position="100"/>
        <end position="124"/>
    </location>
</feature>
<sequence>MDRKVEPVEATKAVEPIRARRILPKGSKGEDEPPRKKWKDVLRENLDEGQEEASDQRERDRYEAHEDPQPPRPSGEPPKEWRPEPVDPAQRQALLQNLKENPETLLEIHRFTRDPQGRLLDSKG</sequence>
<proteinExistence type="predicted"/>
<dbReference type="EMBL" id="CM001022">
    <property type="protein sequence ID" value="EFQ24514.1"/>
    <property type="molecule type" value="Genomic_DNA"/>
</dbReference>
<protein>
    <submittedName>
        <fullName evidence="2">Uncharacterized protein</fullName>
    </submittedName>
</protein>
<accession>E3CY27</accession>
<feature type="compositionally biased region" description="Basic and acidic residues" evidence="1">
    <location>
        <begin position="27"/>
        <end position="46"/>
    </location>
</feature>
<gene>
    <name evidence="2" type="ORF">Apau_2103</name>
</gene>
<dbReference type="HOGENOM" id="CLU_1999091_0_0_0"/>
<evidence type="ECO:0000313" key="2">
    <source>
        <dbReference type="EMBL" id="EFQ24514.1"/>
    </source>
</evidence>
<organism evidence="2 3">
    <name type="scientific">Aminomonas paucivorans DSM 12260</name>
    <dbReference type="NCBI Taxonomy" id="584708"/>
    <lineage>
        <taxon>Bacteria</taxon>
        <taxon>Thermotogati</taxon>
        <taxon>Synergistota</taxon>
        <taxon>Synergistia</taxon>
        <taxon>Synergistales</taxon>
        <taxon>Synergistaceae</taxon>
        <taxon>Aminomonas</taxon>
    </lineage>
</organism>
<dbReference type="RefSeq" id="WP_006301755.1">
    <property type="nucleotide sequence ID" value="NZ_CM001022.1"/>
</dbReference>